<name>A0ABS2PC56_9BACL</name>
<sequence>MQKKDSQNDEIKREQEQSKKELLKMIRNEQYVQRLKRIRTPLLSLIFVVFLTGIFAVLGYVDYLVMNVLNLILLSLSLYLMFAFMKTKPKGKMLAFGIVAIVFNILVLLATMLSIYINVIGYL</sequence>
<keyword evidence="2" id="KW-1133">Transmembrane helix</keyword>
<keyword evidence="4" id="KW-1185">Reference proteome</keyword>
<feature type="transmembrane region" description="Helical" evidence="2">
    <location>
        <begin position="94"/>
        <end position="117"/>
    </location>
</feature>
<protein>
    <submittedName>
        <fullName evidence="3">Membrane protein</fullName>
    </submittedName>
</protein>
<keyword evidence="1" id="KW-0175">Coiled coil</keyword>
<accession>A0ABS2PC56</accession>
<feature type="transmembrane region" description="Helical" evidence="2">
    <location>
        <begin position="40"/>
        <end position="58"/>
    </location>
</feature>
<feature type="transmembrane region" description="Helical" evidence="2">
    <location>
        <begin position="64"/>
        <end position="82"/>
    </location>
</feature>
<comment type="caution">
    <text evidence="3">The sequence shown here is derived from an EMBL/GenBank/DDBJ whole genome shotgun (WGS) entry which is preliminary data.</text>
</comment>
<feature type="coiled-coil region" evidence="1">
    <location>
        <begin position="1"/>
        <end position="28"/>
    </location>
</feature>
<dbReference type="RefSeq" id="WP_204697512.1">
    <property type="nucleotide sequence ID" value="NZ_JAFBEC010000005.1"/>
</dbReference>
<dbReference type="EMBL" id="JAFBEC010000005">
    <property type="protein sequence ID" value="MBM7633020.1"/>
    <property type="molecule type" value="Genomic_DNA"/>
</dbReference>
<keyword evidence="2" id="KW-0472">Membrane</keyword>
<keyword evidence="2" id="KW-0812">Transmembrane</keyword>
<evidence type="ECO:0000256" key="1">
    <source>
        <dbReference type="SAM" id="Coils"/>
    </source>
</evidence>
<evidence type="ECO:0000313" key="3">
    <source>
        <dbReference type="EMBL" id="MBM7633020.1"/>
    </source>
</evidence>
<evidence type="ECO:0000256" key="2">
    <source>
        <dbReference type="SAM" id="Phobius"/>
    </source>
</evidence>
<gene>
    <name evidence="3" type="ORF">JOD17_002114</name>
</gene>
<dbReference type="Proteomes" id="UP000741863">
    <property type="component" value="Unassembled WGS sequence"/>
</dbReference>
<proteinExistence type="predicted"/>
<evidence type="ECO:0000313" key="4">
    <source>
        <dbReference type="Proteomes" id="UP000741863"/>
    </source>
</evidence>
<reference evidence="3 4" key="1">
    <citation type="submission" date="2021-01" db="EMBL/GenBank/DDBJ databases">
        <title>Genomic Encyclopedia of Type Strains, Phase IV (KMG-IV): sequencing the most valuable type-strain genomes for metagenomic binning, comparative biology and taxonomic classification.</title>
        <authorList>
            <person name="Goeker M."/>
        </authorList>
    </citation>
    <scope>NUCLEOTIDE SEQUENCE [LARGE SCALE GENOMIC DNA]</scope>
    <source>
        <strain evidence="3 4">DSM 25540</strain>
    </source>
</reference>
<organism evidence="3 4">
    <name type="scientific">Geomicrobium sediminis</name>
    <dbReference type="NCBI Taxonomy" id="1347788"/>
    <lineage>
        <taxon>Bacteria</taxon>
        <taxon>Bacillati</taxon>
        <taxon>Bacillota</taxon>
        <taxon>Bacilli</taxon>
        <taxon>Bacillales</taxon>
        <taxon>Geomicrobium</taxon>
    </lineage>
</organism>